<name>A0A7X6ICB9_9BACT</name>
<evidence type="ECO:0000313" key="13">
    <source>
        <dbReference type="Proteomes" id="UP000534783"/>
    </source>
</evidence>
<dbReference type="InterPro" id="IPR014445">
    <property type="entry name" value="Gln-dep_NAD_synthase"/>
</dbReference>
<evidence type="ECO:0000256" key="8">
    <source>
        <dbReference type="PIRNR" id="PIRNR006630"/>
    </source>
</evidence>
<dbReference type="InterPro" id="IPR003694">
    <property type="entry name" value="NAD_synthase"/>
</dbReference>
<dbReference type="InterPro" id="IPR003010">
    <property type="entry name" value="C-N_Hydrolase"/>
</dbReference>
<dbReference type="Pfam" id="PF02540">
    <property type="entry name" value="NAD_synthase"/>
    <property type="match status" value="1"/>
</dbReference>
<dbReference type="CDD" id="cd07570">
    <property type="entry name" value="GAT_Gln-NAD-synth"/>
    <property type="match status" value="1"/>
</dbReference>
<keyword evidence="5 7" id="KW-0067">ATP-binding</keyword>
<dbReference type="GO" id="GO:0004359">
    <property type="term" value="F:glutaminase activity"/>
    <property type="evidence" value="ECO:0007669"/>
    <property type="project" value="InterPro"/>
</dbReference>
<organism evidence="12 13">
    <name type="scientific">Candidatus Manganitrophus noduliformans</name>
    <dbReference type="NCBI Taxonomy" id="2606439"/>
    <lineage>
        <taxon>Bacteria</taxon>
        <taxon>Pseudomonadati</taxon>
        <taxon>Nitrospirota</taxon>
        <taxon>Nitrospiria</taxon>
        <taxon>Candidatus Troglogloeales</taxon>
        <taxon>Candidatus Manganitrophaceae</taxon>
        <taxon>Candidatus Manganitrophus</taxon>
    </lineage>
</organism>
<comment type="similarity">
    <text evidence="2 7 8">In the C-terminal section; belongs to the NAD synthetase family.</text>
</comment>
<feature type="binding site" evidence="7">
    <location>
        <position position="180"/>
    </location>
    <ligand>
        <name>L-glutamine</name>
        <dbReference type="ChEBI" id="CHEBI:58359"/>
    </ligand>
</feature>
<dbReference type="UniPathway" id="UPA00253">
    <property type="reaction ID" value="UER00334"/>
</dbReference>
<dbReference type="GO" id="GO:0005524">
    <property type="term" value="F:ATP binding"/>
    <property type="evidence" value="ECO:0007669"/>
    <property type="project" value="UniProtKB-UniRule"/>
</dbReference>
<feature type="binding site" evidence="7">
    <location>
        <position position="546"/>
    </location>
    <ligand>
        <name>deamido-NAD(+)</name>
        <dbReference type="ChEBI" id="CHEBI:58437"/>
        <note>ligand shared between two neighboring subunits</note>
    </ligand>
</feature>
<feature type="domain" description="CN hydrolase" evidence="11">
    <location>
        <begin position="4"/>
        <end position="244"/>
    </location>
</feature>
<keyword evidence="4 7" id="KW-0547">Nucleotide-binding</keyword>
<dbReference type="SUPFAM" id="SSF56317">
    <property type="entry name" value="Carbon-nitrogen hydrolase"/>
    <property type="match status" value="1"/>
</dbReference>
<dbReference type="GO" id="GO:0009435">
    <property type="term" value="P:NAD+ biosynthetic process"/>
    <property type="evidence" value="ECO:0007669"/>
    <property type="project" value="UniProtKB-UniRule"/>
</dbReference>
<dbReference type="EC" id="6.3.5.1" evidence="7 8"/>
<dbReference type="Pfam" id="PF00795">
    <property type="entry name" value="CN_hydrolase"/>
    <property type="match status" value="1"/>
</dbReference>
<dbReference type="NCBIfam" id="NF010588">
    <property type="entry name" value="PRK13981.1"/>
    <property type="match status" value="1"/>
</dbReference>
<feature type="binding site" evidence="7">
    <location>
        <position position="406"/>
    </location>
    <ligand>
        <name>deamido-NAD(+)</name>
        <dbReference type="ChEBI" id="CHEBI:58437"/>
        <note>ligand shared between two neighboring subunits</note>
    </ligand>
</feature>
<evidence type="ECO:0000256" key="2">
    <source>
        <dbReference type="ARBA" id="ARBA00007145"/>
    </source>
</evidence>
<dbReference type="EMBL" id="VTOW01000003">
    <property type="protein sequence ID" value="NKE72294.1"/>
    <property type="molecule type" value="Genomic_DNA"/>
</dbReference>
<dbReference type="GO" id="GO:0003952">
    <property type="term" value="F:NAD+ synthase (glutamine-hydrolyzing) activity"/>
    <property type="evidence" value="ECO:0007669"/>
    <property type="project" value="UniProtKB-UniRule"/>
</dbReference>
<evidence type="ECO:0000256" key="10">
    <source>
        <dbReference type="SAM" id="MobiDB-lite"/>
    </source>
</evidence>
<dbReference type="InterPro" id="IPR022310">
    <property type="entry name" value="NAD/GMP_synthase"/>
</dbReference>
<dbReference type="AlphaFoldDB" id="A0A7X6ICB9"/>
<evidence type="ECO:0000259" key="11">
    <source>
        <dbReference type="PROSITE" id="PS50263"/>
    </source>
</evidence>
<dbReference type="InterPro" id="IPR014729">
    <property type="entry name" value="Rossmann-like_a/b/a_fold"/>
</dbReference>
<feature type="binding site" evidence="7">
    <location>
        <position position="174"/>
    </location>
    <ligand>
        <name>L-glutamine</name>
        <dbReference type="ChEBI" id="CHEBI:58359"/>
    </ligand>
</feature>
<keyword evidence="3 7" id="KW-0436">Ligase</keyword>
<evidence type="ECO:0000256" key="3">
    <source>
        <dbReference type="ARBA" id="ARBA00022598"/>
    </source>
</evidence>
<feature type="compositionally biased region" description="Basic and acidic residues" evidence="10">
    <location>
        <begin position="585"/>
        <end position="601"/>
    </location>
</feature>
<dbReference type="PIRSF" id="PIRSF006630">
    <property type="entry name" value="NADS_GAT"/>
    <property type="match status" value="1"/>
</dbReference>
<dbReference type="Proteomes" id="UP000534783">
    <property type="component" value="Unassembled WGS sequence"/>
</dbReference>
<dbReference type="GO" id="GO:0005737">
    <property type="term" value="C:cytoplasm"/>
    <property type="evidence" value="ECO:0007669"/>
    <property type="project" value="InterPro"/>
</dbReference>
<feature type="active site" description="Nucleophile; for glutaminase activity" evidence="7">
    <location>
        <position position="146"/>
    </location>
</feature>
<evidence type="ECO:0000313" key="12">
    <source>
        <dbReference type="EMBL" id="NKE72294.1"/>
    </source>
</evidence>
<gene>
    <name evidence="7" type="primary">nadE</name>
    <name evidence="12" type="ORF">MNODULE_16210</name>
</gene>
<feature type="region of interest" description="Disordered" evidence="10">
    <location>
        <begin position="580"/>
        <end position="601"/>
    </location>
</feature>
<dbReference type="RefSeq" id="WP_168061799.1">
    <property type="nucleotide sequence ID" value="NZ_VTOW01000003.1"/>
</dbReference>
<dbReference type="Gene3D" id="3.60.110.10">
    <property type="entry name" value="Carbon-nitrogen hydrolase"/>
    <property type="match status" value="1"/>
</dbReference>
<keyword evidence="6 7" id="KW-0520">NAD</keyword>
<dbReference type="Gene3D" id="3.40.50.620">
    <property type="entry name" value="HUPs"/>
    <property type="match status" value="1"/>
</dbReference>
<dbReference type="NCBIfam" id="TIGR00552">
    <property type="entry name" value="nadE"/>
    <property type="match status" value="1"/>
</dbReference>
<evidence type="ECO:0000256" key="5">
    <source>
        <dbReference type="ARBA" id="ARBA00022840"/>
    </source>
</evidence>
<dbReference type="PROSITE" id="PS50263">
    <property type="entry name" value="CN_HYDROLASE"/>
    <property type="match status" value="1"/>
</dbReference>
<comment type="pathway">
    <text evidence="1 7 8">Cofactor biosynthesis; NAD(+) biosynthesis; NAD(+) from deamido-NAD(+) (L-Gln route): step 1/1.</text>
</comment>
<feature type="active site" description="Proton acceptor; for glutaminase activity" evidence="7">
    <location>
        <position position="44"/>
    </location>
</feature>
<evidence type="ECO:0000256" key="1">
    <source>
        <dbReference type="ARBA" id="ARBA00005188"/>
    </source>
</evidence>
<dbReference type="InterPro" id="IPR036526">
    <property type="entry name" value="C-N_Hydrolase_sf"/>
</dbReference>
<comment type="catalytic activity">
    <reaction evidence="7 8">
        <text>deamido-NAD(+) + L-glutamine + ATP + H2O = L-glutamate + AMP + diphosphate + NAD(+) + H(+)</text>
        <dbReference type="Rhea" id="RHEA:24384"/>
        <dbReference type="ChEBI" id="CHEBI:15377"/>
        <dbReference type="ChEBI" id="CHEBI:15378"/>
        <dbReference type="ChEBI" id="CHEBI:29985"/>
        <dbReference type="ChEBI" id="CHEBI:30616"/>
        <dbReference type="ChEBI" id="CHEBI:33019"/>
        <dbReference type="ChEBI" id="CHEBI:57540"/>
        <dbReference type="ChEBI" id="CHEBI:58359"/>
        <dbReference type="ChEBI" id="CHEBI:58437"/>
        <dbReference type="ChEBI" id="CHEBI:456215"/>
        <dbReference type="EC" id="6.3.5.1"/>
    </reaction>
</comment>
<evidence type="ECO:0000256" key="6">
    <source>
        <dbReference type="ARBA" id="ARBA00023027"/>
    </source>
</evidence>
<keyword evidence="13" id="KW-1185">Reference proteome</keyword>
<feature type="region of interest" description="Disordered" evidence="10">
    <location>
        <begin position="476"/>
        <end position="498"/>
    </location>
</feature>
<reference evidence="12 13" key="1">
    <citation type="journal article" date="2020" name="Nature">
        <title>Bacterial chemolithoautotrophy via manganese oxidation.</title>
        <authorList>
            <person name="Yu H."/>
            <person name="Leadbetter J.R."/>
        </authorList>
    </citation>
    <scope>NUCLEOTIDE SEQUENCE [LARGE SCALE GENOMIC DNA]</scope>
    <source>
        <strain evidence="12 13">Mn-1</strain>
    </source>
</reference>
<feature type="binding site" evidence="7">
    <location>
        <position position="435"/>
    </location>
    <ligand>
        <name>deamido-NAD(+)</name>
        <dbReference type="ChEBI" id="CHEBI:58437"/>
        <note>ligand shared between two neighboring subunits</note>
    </ligand>
</feature>
<evidence type="ECO:0000256" key="4">
    <source>
        <dbReference type="ARBA" id="ARBA00022741"/>
    </source>
</evidence>
<dbReference type="FunFam" id="3.40.50.620:FF:000106">
    <property type="entry name" value="Glutamine-dependent NAD(+) synthetase"/>
    <property type="match status" value="1"/>
</dbReference>
<accession>A0A7X6ICB9</accession>
<sequence>MRTLRLALAQINSTVGDLAGNVQKISEAIERAKGNKVDLIAFPELAISGYPPEDLLLKPQFIEENLQALHKVAKRCKGLTAIVGFVDRQEDIYNAAAVIHDGAVRLVYHKSHLPNYGVFDENRYFQAGKEAPVFTLNGITLGVNICEDIWYPEGPTFAQALGGGAEVIININASPYHAGKGLFREEMIATRARDNAAIIAYVNLVGGQDELVFDGGSFVANERGEILCRAKQFRESLIMIDLSVDSVFRARLHDPRRRTEKRERVFPEVQKIVLGHTERKGKLKPLLPSLEDRLSRLDEMYSALTLGLADYVHKNGFKKGVIGLSGGIDSALTAAIAVDALGKENVIGVFMPSRYTSQESEEEAEMLARNLGIRLITLPIESSFESYLSLLSHEFKNFPADITEENLQSRIRGNLMMALSNKFGWLVLTTGNKSELSVGYATLYGDMAGGFGVIKDVWKTLVYELATERNKKGKPVIPERTFTRPPTAELRPNQTDQDSLPPYELLDPILKAYVEEDKSYDEIVAMGFDPAVIAKVIALVDLSEFKRRQAPPGIKLTPRALGKDRRMPITNRYRSFYQAKKNRIKSKEDHQIIGEEGKEKT</sequence>
<comment type="caution">
    <text evidence="12">The sequence shown here is derived from an EMBL/GenBank/DDBJ whole genome shotgun (WGS) entry which is preliminary data.</text>
</comment>
<feature type="binding site" evidence="7">
    <location>
        <position position="430"/>
    </location>
    <ligand>
        <name>ATP</name>
        <dbReference type="ChEBI" id="CHEBI:30616"/>
    </ligand>
</feature>
<evidence type="ECO:0000256" key="7">
    <source>
        <dbReference type="HAMAP-Rule" id="MF_02090"/>
    </source>
</evidence>
<dbReference type="GO" id="GO:0008795">
    <property type="term" value="F:NAD+ synthase activity"/>
    <property type="evidence" value="ECO:0007669"/>
    <property type="project" value="UniProtKB-UniRule"/>
</dbReference>
<dbReference type="PANTHER" id="PTHR23090">
    <property type="entry name" value="NH 3 /GLUTAMINE-DEPENDENT NAD + SYNTHETASE"/>
    <property type="match status" value="1"/>
</dbReference>
<comment type="similarity">
    <text evidence="9">Belongs to the NAD synthetase family.</text>
</comment>
<dbReference type="PANTHER" id="PTHR23090:SF9">
    <property type="entry name" value="GLUTAMINE-DEPENDENT NAD(+) SYNTHETASE"/>
    <property type="match status" value="1"/>
</dbReference>
<comment type="function">
    <text evidence="7">Catalyzes the ATP-dependent amidation of deamido-NAD to form NAD. Uses L-glutamine as a nitrogen source.</text>
</comment>
<dbReference type="CDD" id="cd00553">
    <property type="entry name" value="NAD_synthase"/>
    <property type="match status" value="1"/>
</dbReference>
<dbReference type="SUPFAM" id="SSF52402">
    <property type="entry name" value="Adenine nucleotide alpha hydrolases-like"/>
    <property type="match status" value="1"/>
</dbReference>
<proteinExistence type="inferred from homology"/>
<comment type="caution">
    <text evidence="7">Lacks conserved residue(s) required for the propagation of feature annotation.</text>
</comment>
<protein>
    <recommendedName>
        <fullName evidence="7 8">Glutamine-dependent NAD(+) synthetase</fullName>
        <ecNumber evidence="7 8">6.3.5.1</ecNumber>
    </recommendedName>
    <alternativeName>
        <fullName evidence="7 8">NAD(+) synthase [glutamine-hydrolyzing]</fullName>
    </alternativeName>
</protein>
<feature type="binding site" evidence="7">
    <location>
        <begin position="323"/>
        <end position="330"/>
    </location>
    <ligand>
        <name>ATP</name>
        <dbReference type="ChEBI" id="CHEBI:30616"/>
    </ligand>
</feature>
<feature type="binding site" evidence="7">
    <location>
        <position position="116"/>
    </location>
    <ligand>
        <name>L-glutamine</name>
        <dbReference type="ChEBI" id="CHEBI:58359"/>
    </ligand>
</feature>
<evidence type="ECO:0000256" key="9">
    <source>
        <dbReference type="RuleBase" id="RU003811"/>
    </source>
</evidence>
<feature type="active site" description="For glutaminase activity" evidence="7">
    <location>
        <position position="110"/>
    </location>
</feature>
<dbReference type="HAMAP" id="MF_02090">
    <property type="entry name" value="NadE_glutamine_dep"/>
    <property type="match status" value="1"/>
</dbReference>